<name>A0A9Q2IRX5_GLUJA</name>
<evidence type="ECO:0000256" key="3">
    <source>
        <dbReference type="ARBA" id="ARBA00022741"/>
    </source>
</evidence>
<evidence type="ECO:0000313" key="10">
    <source>
        <dbReference type="Proteomes" id="UP000661006"/>
    </source>
</evidence>
<dbReference type="GeneID" id="81475191"/>
<gene>
    <name evidence="9" type="primary">gluQRS</name>
    <name evidence="9" type="ORF">HKD32_10815</name>
</gene>
<dbReference type="EC" id="6.1.1.-" evidence="9"/>
<keyword evidence="2" id="KW-0479">Metal-binding</keyword>
<dbReference type="PANTHER" id="PTHR43311:SF1">
    <property type="entry name" value="GLUTAMYL-Q TRNA(ASP) SYNTHETASE"/>
    <property type="match status" value="1"/>
</dbReference>
<comment type="similarity">
    <text evidence="7">Belongs to the class-I aminoacyl-tRNA synthetase family.</text>
</comment>
<evidence type="ECO:0000256" key="4">
    <source>
        <dbReference type="ARBA" id="ARBA00022833"/>
    </source>
</evidence>
<dbReference type="PRINTS" id="PR00987">
    <property type="entry name" value="TRNASYNTHGLU"/>
</dbReference>
<evidence type="ECO:0000256" key="2">
    <source>
        <dbReference type="ARBA" id="ARBA00022723"/>
    </source>
</evidence>
<evidence type="ECO:0000256" key="1">
    <source>
        <dbReference type="ARBA" id="ARBA00022598"/>
    </source>
</evidence>
<proteinExistence type="inferred from homology"/>
<keyword evidence="1 7" id="KW-0436">Ligase</keyword>
<dbReference type="PROSITE" id="PS00178">
    <property type="entry name" value="AA_TRNA_LIGASE_I"/>
    <property type="match status" value="1"/>
</dbReference>
<comment type="caution">
    <text evidence="9">The sequence shown here is derived from an EMBL/GenBank/DDBJ whole genome shotgun (WGS) entry which is preliminary data.</text>
</comment>
<dbReference type="InterPro" id="IPR014729">
    <property type="entry name" value="Rossmann-like_a/b/a_fold"/>
</dbReference>
<dbReference type="PANTHER" id="PTHR43311">
    <property type="entry name" value="GLUTAMATE--TRNA LIGASE"/>
    <property type="match status" value="1"/>
</dbReference>
<dbReference type="RefSeq" id="WP_194257970.1">
    <property type="nucleotide sequence ID" value="NZ_JABCQN010000005.1"/>
</dbReference>
<dbReference type="AlphaFoldDB" id="A0A9Q2IRX5"/>
<evidence type="ECO:0000256" key="6">
    <source>
        <dbReference type="ARBA" id="ARBA00023146"/>
    </source>
</evidence>
<accession>A0A9Q2IRX5</accession>
<dbReference type="EMBL" id="JABCQN010000005">
    <property type="protein sequence ID" value="MBF0871335.1"/>
    <property type="molecule type" value="Genomic_DNA"/>
</dbReference>
<organism evidence="9 10">
    <name type="scientific">Gluconobacter japonicus</name>
    <dbReference type="NCBI Taxonomy" id="376620"/>
    <lineage>
        <taxon>Bacteria</taxon>
        <taxon>Pseudomonadati</taxon>
        <taxon>Pseudomonadota</taxon>
        <taxon>Alphaproteobacteria</taxon>
        <taxon>Acetobacterales</taxon>
        <taxon>Acetobacteraceae</taxon>
        <taxon>Gluconobacter</taxon>
    </lineage>
</organism>
<dbReference type="GO" id="GO:0006424">
    <property type="term" value="P:glutamyl-tRNA aminoacylation"/>
    <property type="evidence" value="ECO:0007669"/>
    <property type="project" value="TreeGrafter"/>
</dbReference>
<keyword evidence="7" id="KW-0648">Protein biosynthesis</keyword>
<dbReference type="Pfam" id="PF00749">
    <property type="entry name" value="tRNA-synt_1c"/>
    <property type="match status" value="1"/>
</dbReference>
<evidence type="ECO:0000313" key="9">
    <source>
        <dbReference type="EMBL" id="MBF0871335.1"/>
    </source>
</evidence>
<protein>
    <submittedName>
        <fullName evidence="9">tRNA glutamyl-Q(34) synthetase GluQRS</fullName>
        <ecNumber evidence="9">6.1.1.-</ecNumber>
    </submittedName>
</protein>
<keyword evidence="3 7" id="KW-0547">Nucleotide-binding</keyword>
<reference evidence="9" key="1">
    <citation type="submission" date="2020-04" db="EMBL/GenBank/DDBJ databases">
        <authorList>
            <person name="Sombolestani A."/>
        </authorList>
    </citation>
    <scope>NUCLEOTIDE SEQUENCE</scope>
    <source>
        <strain evidence="9">R71697</strain>
    </source>
</reference>
<evidence type="ECO:0000256" key="7">
    <source>
        <dbReference type="RuleBase" id="RU363037"/>
    </source>
</evidence>
<keyword evidence="4" id="KW-0862">Zinc</keyword>
<dbReference type="InterPro" id="IPR020058">
    <property type="entry name" value="Glu/Gln-tRNA-synth_Ib_cat-dom"/>
</dbReference>
<dbReference type="InterPro" id="IPR001412">
    <property type="entry name" value="aa-tRNA-synth_I_CS"/>
</dbReference>
<dbReference type="GO" id="GO:0005829">
    <property type="term" value="C:cytosol"/>
    <property type="evidence" value="ECO:0007669"/>
    <property type="project" value="TreeGrafter"/>
</dbReference>
<keyword evidence="6 7" id="KW-0030">Aminoacyl-tRNA synthetase</keyword>
<keyword evidence="5 7" id="KW-0067">ATP-binding</keyword>
<dbReference type="SUPFAM" id="SSF52374">
    <property type="entry name" value="Nucleotidylyl transferase"/>
    <property type="match status" value="1"/>
</dbReference>
<dbReference type="InterPro" id="IPR000924">
    <property type="entry name" value="Glu/Gln-tRNA-synth"/>
</dbReference>
<reference evidence="9" key="2">
    <citation type="submission" date="2020-11" db="EMBL/GenBank/DDBJ databases">
        <title>Description of novel Gluconobacter species.</title>
        <authorList>
            <person name="Cleenwerck I."/>
            <person name="Cnockaert M."/>
            <person name="Borremans W."/>
            <person name="Wieme A.D."/>
            <person name="De Vuyst L."/>
            <person name="Vandamme P."/>
        </authorList>
    </citation>
    <scope>NUCLEOTIDE SEQUENCE</scope>
    <source>
        <strain evidence="9">R71697</strain>
    </source>
</reference>
<evidence type="ECO:0000259" key="8">
    <source>
        <dbReference type="Pfam" id="PF00749"/>
    </source>
</evidence>
<evidence type="ECO:0000256" key="5">
    <source>
        <dbReference type="ARBA" id="ARBA00022840"/>
    </source>
</evidence>
<dbReference type="Gene3D" id="3.40.50.620">
    <property type="entry name" value="HUPs"/>
    <property type="match status" value="1"/>
</dbReference>
<dbReference type="GO" id="GO:0004818">
    <property type="term" value="F:glutamate-tRNA ligase activity"/>
    <property type="evidence" value="ECO:0007669"/>
    <property type="project" value="TreeGrafter"/>
</dbReference>
<feature type="domain" description="Glutamyl/glutaminyl-tRNA synthetase class Ib catalytic" evidence="8">
    <location>
        <begin position="6"/>
        <end position="252"/>
    </location>
</feature>
<sequence length="277" mass="30485">MTLPPVTRFAPSPTGYLHLGHVVSALHARQTAGPSGRFLVRIEDIDTTRCTPDLTEALRQDLQWLGLWPTEPVRQQSQHIDAYKAVLDHLRQRKLLYPCVCTRSEIAAAFSGHHAPDGSAVYPGTCRAGASENGRSPVWRLDMERALNEIHGVPSWHEVGQGRIAGRADEFGDIVLGRRDTGVSYHLCVTHDDALQGVTCVTRGQDLYAATSVHRVLQALMKWPEPDYRHHALILDGEGKKLSKRDGAAGVRVLRALGWSAQNVLQHPLVVKALGDS</sequence>
<dbReference type="NCBIfam" id="NF004315">
    <property type="entry name" value="PRK05710.1-4"/>
    <property type="match status" value="1"/>
</dbReference>
<dbReference type="Proteomes" id="UP000661006">
    <property type="component" value="Unassembled WGS sequence"/>
</dbReference>
<dbReference type="InterPro" id="IPR049940">
    <property type="entry name" value="GluQ/Sye"/>
</dbReference>
<dbReference type="GO" id="GO:0005524">
    <property type="term" value="F:ATP binding"/>
    <property type="evidence" value="ECO:0007669"/>
    <property type="project" value="UniProtKB-KW"/>
</dbReference>